<sequence>MTEECIGVDVSKRWIDVHHPQTGPARLATEPKVLRSF</sequence>
<accession>A0A0D0Q5M2</accession>
<name>A0A0D0Q5M2_9RHOB</name>
<dbReference type="AlphaFoldDB" id="A0A0D0Q5M2"/>
<evidence type="ECO:0000313" key="1">
    <source>
        <dbReference type="EMBL" id="KIQ67787.1"/>
    </source>
</evidence>
<evidence type="ECO:0000313" key="2">
    <source>
        <dbReference type="Proteomes" id="UP000035100"/>
    </source>
</evidence>
<gene>
    <name evidence="1" type="ORF">Wenmar_03747</name>
</gene>
<reference evidence="1 2" key="1">
    <citation type="submission" date="2013-01" db="EMBL/GenBank/DDBJ databases">
        <authorList>
            <person name="Fiebig A."/>
            <person name="Goeker M."/>
            <person name="Klenk H.-P.P."/>
        </authorList>
    </citation>
    <scope>NUCLEOTIDE SEQUENCE [LARGE SCALE GENOMIC DNA]</scope>
    <source>
        <strain evidence="1 2">DSM 24838</strain>
    </source>
</reference>
<organism evidence="1 2">
    <name type="scientific">Wenxinia marina DSM 24838</name>
    <dbReference type="NCBI Taxonomy" id="1123501"/>
    <lineage>
        <taxon>Bacteria</taxon>
        <taxon>Pseudomonadati</taxon>
        <taxon>Pseudomonadota</taxon>
        <taxon>Alphaproteobacteria</taxon>
        <taxon>Rhodobacterales</taxon>
        <taxon>Roseobacteraceae</taxon>
        <taxon>Wenxinia</taxon>
    </lineage>
</organism>
<proteinExistence type="predicted"/>
<protein>
    <submittedName>
        <fullName evidence="1">Uncharacterized protein</fullName>
    </submittedName>
</protein>
<feature type="non-terminal residue" evidence="1">
    <location>
        <position position="37"/>
    </location>
</feature>
<comment type="caution">
    <text evidence="1">The sequence shown here is derived from an EMBL/GenBank/DDBJ whole genome shotgun (WGS) entry which is preliminary data.</text>
</comment>
<dbReference type="EMBL" id="AONG01000020">
    <property type="protein sequence ID" value="KIQ67787.1"/>
    <property type="molecule type" value="Genomic_DNA"/>
</dbReference>
<keyword evidence="2" id="KW-1185">Reference proteome</keyword>
<dbReference type="Proteomes" id="UP000035100">
    <property type="component" value="Unassembled WGS sequence"/>
</dbReference>